<keyword evidence="3" id="KW-1185">Reference proteome</keyword>
<evidence type="ECO:0000256" key="1">
    <source>
        <dbReference type="SAM" id="MobiDB-lite"/>
    </source>
</evidence>
<feature type="region of interest" description="Disordered" evidence="1">
    <location>
        <begin position="1"/>
        <end position="54"/>
    </location>
</feature>
<evidence type="ECO:0000313" key="2">
    <source>
        <dbReference type="EMBL" id="GGN42322.1"/>
    </source>
</evidence>
<organism evidence="2 3">
    <name type="scientific">Streptomyces kronopolitis</name>
    <dbReference type="NCBI Taxonomy" id="1612435"/>
    <lineage>
        <taxon>Bacteria</taxon>
        <taxon>Bacillati</taxon>
        <taxon>Actinomycetota</taxon>
        <taxon>Actinomycetes</taxon>
        <taxon>Kitasatosporales</taxon>
        <taxon>Streptomycetaceae</taxon>
        <taxon>Streptomyces</taxon>
    </lineage>
</organism>
<reference evidence="3" key="1">
    <citation type="journal article" date="2019" name="Int. J. Syst. Evol. Microbiol.">
        <title>The Global Catalogue of Microorganisms (GCM) 10K type strain sequencing project: providing services to taxonomists for standard genome sequencing and annotation.</title>
        <authorList>
            <consortium name="The Broad Institute Genomics Platform"/>
            <consortium name="The Broad Institute Genome Sequencing Center for Infectious Disease"/>
            <person name="Wu L."/>
            <person name="Ma J."/>
        </authorList>
    </citation>
    <scope>NUCLEOTIDE SEQUENCE [LARGE SCALE GENOMIC DNA]</scope>
    <source>
        <strain evidence="3">CGMCC 4.7323</strain>
    </source>
</reference>
<accession>A0ABQ2JC19</accession>
<comment type="caution">
    <text evidence="2">The sequence shown here is derived from an EMBL/GenBank/DDBJ whole genome shotgun (WGS) entry which is preliminary data.</text>
</comment>
<dbReference type="EMBL" id="BMND01000007">
    <property type="protein sequence ID" value="GGN42322.1"/>
    <property type="molecule type" value="Genomic_DNA"/>
</dbReference>
<sequence length="54" mass="5936">MNPSLPRPAKPDYTSVFKEPAYPGGEPYKRPEYDDEEAVGGAPVRPGSDVTDER</sequence>
<dbReference type="Proteomes" id="UP000600080">
    <property type="component" value="Unassembled WGS sequence"/>
</dbReference>
<protein>
    <submittedName>
        <fullName evidence="2">Uncharacterized protein</fullName>
    </submittedName>
</protein>
<proteinExistence type="predicted"/>
<name>A0ABQ2JC19_9ACTN</name>
<evidence type="ECO:0000313" key="3">
    <source>
        <dbReference type="Proteomes" id="UP000600080"/>
    </source>
</evidence>
<gene>
    <name evidence="2" type="ORF">GCM10012285_22540</name>
</gene>
<dbReference type="GeneID" id="301548071"/>
<dbReference type="RefSeq" id="WP_189097461.1">
    <property type="nucleotide sequence ID" value="NZ_BMND01000007.1"/>
</dbReference>